<dbReference type="Pfam" id="PF02801">
    <property type="entry name" value="Ketoacyl-synt_C"/>
    <property type="match status" value="1"/>
</dbReference>
<comment type="similarity">
    <text evidence="1 3">Belongs to the thiolase-like superfamily. Beta-ketoacyl-ACP synthases family.</text>
</comment>
<dbReference type="GO" id="GO:0004315">
    <property type="term" value="F:3-oxoacyl-[acyl-carrier-protein] synthase activity"/>
    <property type="evidence" value="ECO:0007669"/>
    <property type="project" value="InterPro"/>
</dbReference>
<evidence type="ECO:0000259" key="4">
    <source>
        <dbReference type="PROSITE" id="PS52004"/>
    </source>
</evidence>
<dbReference type="InterPro" id="IPR000794">
    <property type="entry name" value="Beta-ketoacyl_synthase"/>
</dbReference>
<dbReference type="AlphaFoldDB" id="A0A5B8YGI8"/>
<dbReference type="InterPro" id="IPR020841">
    <property type="entry name" value="PKS_Beta-ketoAc_synthase_dom"/>
</dbReference>
<dbReference type="GO" id="GO:0005829">
    <property type="term" value="C:cytosol"/>
    <property type="evidence" value="ECO:0007669"/>
    <property type="project" value="TreeGrafter"/>
</dbReference>
<dbReference type="OrthoDB" id="9808669at2"/>
<evidence type="ECO:0000256" key="3">
    <source>
        <dbReference type="RuleBase" id="RU003694"/>
    </source>
</evidence>
<dbReference type="GO" id="GO:0006633">
    <property type="term" value="P:fatty acid biosynthetic process"/>
    <property type="evidence" value="ECO:0007669"/>
    <property type="project" value="InterPro"/>
</dbReference>
<evidence type="ECO:0000313" key="5">
    <source>
        <dbReference type="EMBL" id="QED36990.1"/>
    </source>
</evidence>
<reference evidence="5 6" key="1">
    <citation type="submission" date="2019-08" db="EMBL/GenBank/DDBJ databases">
        <title>Antarcticibacterium arcticum sp. nov., a bacterium isolated from marine sediment of the Canadian Beaufort Sea.</title>
        <authorList>
            <person name="Lee Y.M."/>
            <person name="Baek K."/>
            <person name="Lee D.-H."/>
            <person name="Shin S.C."/>
            <person name="Jin Y.K."/>
            <person name="Park Y."/>
        </authorList>
    </citation>
    <scope>NUCLEOTIDE SEQUENCE [LARGE SCALE GENOMIC DNA]</scope>
    <source>
        <strain evidence="5 6">PAMC 28998</strain>
    </source>
</reference>
<dbReference type="InterPro" id="IPR014030">
    <property type="entry name" value="Ketoacyl_synth_N"/>
</dbReference>
<evidence type="ECO:0000256" key="2">
    <source>
        <dbReference type="ARBA" id="ARBA00022679"/>
    </source>
</evidence>
<evidence type="ECO:0000313" key="6">
    <source>
        <dbReference type="Proteomes" id="UP000321954"/>
    </source>
</evidence>
<dbReference type="Gene3D" id="3.40.47.10">
    <property type="match status" value="1"/>
</dbReference>
<gene>
    <name evidence="5" type="ORF">FK178_04360</name>
</gene>
<dbReference type="Proteomes" id="UP000321954">
    <property type="component" value="Chromosome"/>
</dbReference>
<name>A0A5B8YGI8_9FLAO</name>
<dbReference type="Pfam" id="PF00109">
    <property type="entry name" value="ketoacyl-synt"/>
    <property type="match status" value="1"/>
</dbReference>
<accession>A0A5B8YGI8</accession>
<organism evidence="5 6">
    <name type="scientific">Antarcticibacterium arcticum</name>
    <dbReference type="NCBI Taxonomy" id="2585771"/>
    <lineage>
        <taxon>Bacteria</taxon>
        <taxon>Pseudomonadati</taxon>
        <taxon>Bacteroidota</taxon>
        <taxon>Flavobacteriia</taxon>
        <taxon>Flavobacteriales</taxon>
        <taxon>Flavobacteriaceae</taxon>
        <taxon>Antarcticibacterium</taxon>
    </lineage>
</organism>
<dbReference type="SMART" id="SM00825">
    <property type="entry name" value="PKS_KS"/>
    <property type="match status" value="1"/>
</dbReference>
<sequence length="397" mass="42696">MGKGVAITGMGIISSIGNNVEENYCSLATSNHGISFPEILKSQHTHLPVGEIKKTNQELAEILQIAPSKSFTRAALLGILAAKEAISNSALTEEMLEETGFISGTSVGGMDMTETFFRKFRDSEENRHFIRAQHPGFTTTQIADQLKLRGYTSTISTACSSSANAIMLGARLIKAGKLKRVVVGGTDCLTKFTLNGFNSLKILSEENCKPFDQHRSGLNLGEGAAFLVLEAEDILDGKKVLGRISGYGNSNDAFHQTASSETGEGAFLAIQKALCVAGITPDKIDYINAHGTATLNNDISESRALLRIFGEKFPAFSSTKSFTGHTLAAAGAIEAVFSILGLQTGEMFPNLNFQAPMKETQLRPVLELEKKEIYNVLSNSFGFGGNCSSLIFSRDEK</sequence>
<dbReference type="EMBL" id="CP042476">
    <property type="protein sequence ID" value="QED36990.1"/>
    <property type="molecule type" value="Genomic_DNA"/>
</dbReference>
<evidence type="ECO:0000256" key="1">
    <source>
        <dbReference type="ARBA" id="ARBA00008467"/>
    </source>
</evidence>
<dbReference type="CDD" id="cd00834">
    <property type="entry name" value="KAS_I_II"/>
    <property type="match status" value="1"/>
</dbReference>
<protein>
    <submittedName>
        <fullName evidence="5">Beta-ketoacyl-[acyl-carrier-protein] synthase family protein</fullName>
    </submittedName>
</protein>
<keyword evidence="2 3" id="KW-0808">Transferase</keyword>
<dbReference type="PANTHER" id="PTHR11712">
    <property type="entry name" value="POLYKETIDE SYNTHASE-RELATED"/>
    <property type="match status" value="1"/>
</dbReference>
<dbReference type="PANTHER" id="PTHR11712:SF336">
    <property type="entry name" value="3-OXOACYL-[ACYL-CARRIER-PROTEIN] SYNTHASE, MITOCHONDRIAL"/>
    <property type="match status" value="1"/>
</dbReference>
<dbReference type="InterPro" id="IPR018201">
    <property type="entry name" value="Ketoacyl_synth_AS"/>
</dbReference>
<proteinExistence type="inferred from homology"/>
<dbReference type="SUPFAM" id="SSF53901">
    <property type="entry name" value="Thiolase-like"/>
    <property type="match status" value="1"/>
</dbReference>
<dbReference type="RefSeq" id="WP_146831361.1">
    <property type="nucleotide sequence ID" value="NZ_CP042476.1"/>
</dbReference>
<dbReference type="PROSITE" id="PS52004">
    <property type="entry name" value="KS3_2"/>
    <property type="match status" value="1"/>
</dbReference>
<feature type="domain" description="Ketosynthase family 3 (KS3)" evidence="4">
    <location>
        <begin position="2"/>
        <end position="394"/>
    </location>
</feature>
<dbReference type="PROSITE" id="PS00606">
    <property type="entry name" value="KS3_1"/>
    <property type="match status" value="1"/>
</dbReference>
<dbReference type="InterPro" id="IPR016039">
    <property type="entry name" value="Thiolase-like"/>
</dbReference>
<keyword evidence="6" id="KW-1185">Reference proteome</keyword>
<dbReference type="KEGG" id="anp:FK178_04360"/>
<dbReference type="InterPro" id="IPR014031">
    <property type="entry name" value="Ketoacyl_synth_C"/>
</dbReference>